<accession>A0A4U2A0M8</accession>
<name>A0A4U2A0M8_9VIBR</name>
<dbReference type="EMBL" id="SYVO01000025">
    <property type="protein sequence ID" value="TKG09969.1"/>
    <property type="molecule type" value="Genomic_DNA"/>
</dbReference>
<evidence type="ECO:0000313" key="2">
    <source>
        <dbReference type="Proteomes" id="UP000305840"/>
    </source>
</evidence>
<dbReference type="Proteomes" id="UP000305840">
    <property type="component" value="Unassembled WGS sequence"/>
</dbReference>
<organism evidence="1 2">
    <name type="scientific">Vibrio lentus</name>
    <dbReference type="NCBI Taxonomy" id="136468"/>
    <lineage>
        <taxon>Bacteria</taxon>
        <taxon>Pseudomonadati</taxon>
        <taxon>Pseudomonadota</taxon>
        <taxon>Gammaproteobacteria</taxon>
        <taxon>Vibrionales</taxon>
        <taxon>Vibrionaceae</taxon>
        <taxon>Vibrio</taxon>
    </lineage>
</organism>
<dbReference type="AlphaFoldDB" id="A0A4U2A0M8"/>
<proteinExistence type="predicted"/>
<protein>
    <recommendedName>
        <fullName evidence="3">Heat-shock protein HtpX</fullName>
    </recommendedName>
</protein>
<gene>
    <name evidence="1" type="ORF">FCV91_09260</name>
</gene>
<evidence type="ECO:0008006" key="3">
    <source>
        <dbReference type="Google" id="ProtNLM"/>
    </source>
</evidence>
<sequence length="62" mass="6863">MYKKGTIMVEGTNTQMAIDLLCCHLGITEEEAKKQIGILTPQTAQTKITETQQALMGLTKEH</sequence>
<dbReference type="RefSeq" id="WP_133146056.1">
    <property type="nucleotide sequence ID" value="NZ_JAJGZO010000011.1"/>
</dbReference>
<reference evidence="1 2" key="1">
    <citation type="submission" date="2019-04" db="EMBL/GenBank/DDBJ databases">
        <title>A reverse ecology approach based on a biological definition of microbial populations.</title>
        <authorList>
            <person name="Arevalo P."/>
            <person name="Vaninsberghe D."/>
            <person name="Elsherbini J."/>
            <person name="Gore J."/>
            <person name="Polz M."/>
        </authorList>
    </citation>
    <scope>NUCLEOTIDE SEQUENCE [LARGE SCALE GENOMIC DNA]</scope>
    <source>
        <strain evidence="1 2">10N.222.48.A1</strain>
    </source>
</reference>
<comment type="caution">
    <text evidence="1">The sequence shown here is derived from an EMBL/GenBank/DDBJ whole genome shotgun (WGS) entry which is preliminary data.</text>
</comment>
<evidence type="ECO:0000313" key="1">
    <source>
        <dbReference type="EMBL" id="TKG09969.1"/>
    </source>
</evidence>